<dbReference type="RefSeq" id="WP_201688891.1">
    <property type="nucleotide sequence ID" value="NZ_JAEQND010000005.1"/>
</dbReference>
<evidence type="ECO:0000256" key="2">
    <source>
        <dbReference type="ARBA" id="ARBA00022840"/>
    </source>
</evidence>
<dbReference type="EMBL" id="JAEQND010000005">
    <property type="protein sequence ID" value="MBL0425348.1"/>
    <property type="molecule type" value="Genomic_DNA"/>
</dbReference>
<dbReference type="PANTHER" id="PTHR43272:SF33">
    <property type="entry name" value="AMP-BINDING DOMAIN-CONTAINING PROTEIN-RELATED"/>
    <property type="match status" value="1"/>
</dbReference>
<reference evidence="4 5" key="1">
    <citation type="journal article" date="2017" name="Int. J. Syst. Evol. Microbiol.">
        <title>Ramlibacter alkalitolerans sp. nov., alkali-tolerant bacterium isolated from soil of ginseng.</title>
        <authorList>
            <person name="Lee D.H."/>
            <person name="Cha C.J."/>
        </authorList>
    </citation>
    <scope>NUCLEOTIDE SEQUENCE [LARGE SCALE GENOMIC DNA]</scope>
    <source>
        <strain evidence="4 5">KACC 19305</strain>
    </source>
</reference>
<dbReference type="Pfam" id="PF00501">
    <property type="entry name" value="AMP-binding"/>
    <property type="match status" value="1"/>
</dbReference>
<feature type="domain" description="AMP-dependent synthetase/ligase" evidence="3">
    <location>
        <begin position="11"/>
        <end position="427"/>
    </location>
</feature>
<accession>A0ABS1JM76</accession>
<proteinExistence type="predicted"/>
<protein>
    <submittedName>
        <fullName evidence="4">AMP-binding protein</fullName>
    </submittedName>
</protein>
<keyword evidence="5" id="KW-1185">Reference proteome</keyword>
<dbReference type="PROSITE" id="PS00455">
    <property type="entry name" value="AMP_BINDING"/>
    <property type="match status" value="1"/>
</dbReference>
<sequence length="644" mass="71161">METTFPRLLLAHAAQRPAAAAMREKEYGIWQALSWAGLAAMVEQLACGLRQAGLTRGEHMVVIGANRPRLYATMLAAQSLGAIPVPLYQDAAAEECVFPINNAEVRFALAEDQEQVDKLLEIRDRCPQLAAIYYDDPRGLRKYSEPGLLGLEALLESGQRAAQANPGLFRAEVEQGQPDDVAAMFFTSGTTGTPKGVVHTHRTLLDRAQAGQEFDRLTEREEVLAYMPPAWIGQNIFSYAQWLACGYVVNCPESGSTVMIDLKEIGPTYYFAPPRIFEALLTSVMIRMEDAGIVKRRMFHAFMDLARRVGPALRDGQPVAALDRVKYALGNLLVYGPLRNNLGMSRVRVAYTAGEAIGPDLFTFYRSIGVNLKQLYGSTETAVFVCMQPDHQVHADTVGVPCRGVEIRLADSGEILVRSPGLLKEYYKNPQATAEVKDAEGWYHTGDAGFLDGQGHLKIIDRAKDVGRLADGSMFAPKYIENKLKFFPHIKEAVAVGDGRERVCVMINIDFDAVGNWAERRNLPYAGYTDLAQKPEVYGLIQDCIEKVNADLASDERLAGSQVHRFLVLHKELDADDGELTRTNKVRRGFIAQRYAVLVDALYGGKSEQYIETQVKFEDGRTGSVSATLKIMDARTFAPVRAAA</sequence>
<dbReference type="InterPro" id="IPR042099">
    <property type="entry name" value="ANL_N_sf"/>
</dbReference>
<dbReference type="InterPro" id="IPR020845">
    <property type="entry name" value="AMP-binding_CS"/>
</dbReference>
<keyword evidence="1" id="KW-0547">Nucleotide-binding</keyword>
<evidence type="ECO:0000256" key="1">
    <source>
        <dbReference type="ARBA" id="ARBA00022741"/>
    </source>
</evidence>
<gene>
    <name evidence="4" type="ORF">JI746_09515</name>
</gene>
<evidence type="ECO:0000313" key="5">
    <source>
        <dbReference type="Proteomes" id="UP000622707"/>
    </source>
</evidence>
<evidence type="ECO:0000313" key="4">
    <source>
        <dbReference type="EMBL" id="MBL0425348.1"/>
    </source>
</evidence>
<dbReference type="SUPFAM" id="SSF56801">
    <property type="entry name" value="Acetyl-CoA synthetase-like"/>
    <property type="match status" value="1"/>
</dbReference>
<evidence type="ECO:0000259" key="3">
    <source>
        <dbReference type="Pfam" id="PF00501"/>
    </source>
</evidence>
<keyword evidence="2" id="KW-0067">ATP-binding</keyword>
<name>A0ABS1JM76_9BURK</name>
<dbReference type="InterPro" id="IPR000873">
    <property type="entry name" value="AMP-dep_synth/lig_dom"/>
</dbReference>
<comment type="caution">
    <text evidence="4">The sequence shown here is derived from an EMBL/GenBank/DDBJ whole genome shotgun (WGS) entry which is preliminary data.</text>
</comment>
<dbReference type="PANTHER" id="PTHR43272">
    <property type="entry name" value="LONG-CHAIN-FATTY-ACID--COA LIGASE"/>
    <property type="match status" value="1"/>
</dbReference>
<organism evidence="4 5">
    <name type="scientific">Ramlibacter alkalitolerans</name>
    <dbReference type="NCBI Taxonomy" id="2039631"/>
    <lineage>
        <taxon>Bacteria</taxon>
        <taxon>Pseudomonadati</taxon>
        <taxon>Pseudomonadota</taxon>
        <taxon>Betaproteobacteria</taxon>
        <taxon>Burkholderiales</taxon>
        <taxon>Comamonadaceae</taxon>
        <taxon>Ramlibacter</taxon>
    </lineage>
</organism>
<dbReference type="Pfam" id="PF23562">
    <property type="entry name" value="AMP-binding_C_3"/>
    <property type="match status" value="1"/>
</dbReference>
<dbReference type="Proteomes" id="UP000622707">
    <property type="component" value="Unassembled WGS sequence"/>
</dbReference>
<dbReference type="Gene3D" id="3.40.50.12780">
    <property type="entry name" value="N-terminal domain of ligase-like"/>
    <property type="match status" value="1"/>
</dbReference>